<dbReference type="AlphaFoldDB" id="A0A430FC94"/>
<evidence type="ECO:0000313" key="2">
    <source>
        <dbReference type="Proteomes" id="UP000288607"/>
    </source>
</evidence>
<reference evidence="1 2" key="1">
    <citation type="submission" date="2018-09" db="EMBL/GenBank/DDBJ databases">
        <title>Characterization of the phylogenetic diversity of five novel species belonging to the genus Bifidobacterium.</title>
        <authorList>
            <person name="Lugli G.A."/>
            <person name="Duranti S."/>
            <person name="Milani C."/>
        </authorList>
    </citation>
    <scope>NUCLEOTIDE SEQUENCE [LARGE SCALE GENOMIC DNA]</scope>
    <source>
        <strain evidence="1 2">2028B</strain>
    </source>
</reference>
<dbReference type="GO" id="GO:0006355">
    <property type="term" value="P:regulation of DNA-templated transcription"/>
    <property type="evidence" value="ECO:0007669"/>
    <property type="project" value="InterPro"/>
</dbReference>
<evidence type="ECO:0008006" key="3">
    <source>
        <dbReference type="Google" id="ProtNLM"/>
    </source>
</evidence>
<gene>
    <name evidence="1" type="ORF">D2E23_1488</name>
</gene>
<organism evidence="1 2">
    <name type="scientific">Bifidobacterium callimiconis</name>
    <dbReference type="NCBI Taxonomy" id="2306973"/>
    <lineage>
        <taxon>Bacteria</taxon>
        <taxon>Bacillati</taxon>
        <taxon>Actinomycetota</taxon>
        <taxon>Actinomycetes</taxon>
        <taxon>Bifidobacteriales</taxon>
        <taxon>Bifidobacteriaceae</taxon>
        <taxon>Bifidobacterium</taxon>
    </lineage>
</organism>
<dbReference type="SUPFAM" id="SSF47598">
    <property type="entry name" value="Ribbon-helix-helix"/>
    <property type="match status" value="1"/>
</dbReference>
<dbReference type="EMBL" id="QXGJ01000007">
    <property type="protein sequence ID" value="RSX50465.1"/>
    <property type="molecule type" value="Genomic_DNA"/>
</dbReference>
<dbReference type="InterPro" id="IPR010985">
    <property type="entry name" value="Ribbon_hlx_hlx"/>
</dbReference>
<evidence type="ECO:0000313" key="1">
    <source>
        <dbReference type="EMBL" id="RSX50465.1"/>
    </source>
</evidence>
<protein>
    <recommendedName>
        <fullName evidence="3">Arc family DNA binding domain-containing protein</fullName>
    </recommendedName>
</protein>
<proteinExistence type="predicted"/>
<name>A0A430FC94_9BIFI</name>
<comment type="caution">
    <text evidence="1">The sequence shown here is derived from an EMBL/GenBank/DDBJ whole genome shotgun (WGS) entry which is preliminary data.</text>
</comment>
<accession>A0A430FC94</accession>
<dbReference type="Proteomes" id="UP000288607">
    <property type="component" value="Unassembled WGS sequence"/>
</dbReference>
<sequence length="86" mass="9663">MLDECAHLPCVLIPGIPGSNLGKETSLAKKQYPLRVDPELWAAAERWASDELRSVNGQMEFIIRDSLKRAGRLPKDLPPTRTNSRH</sequence>
<dbReference type="InterPro" id="IPR013321">
    <property type="entry name" value="Arc_rbn_hlx_hlx"/>
</dbReference>
<keyword evidence="2" id="KW-1185">Reference proteome</keyword>
<dbReference type="Gene3D" id="1.10.1220.10">
    <property type="entry name" value="Met repressor-like"/>
    <property type="match status" value="1"/>
</dbReference>